<evidence type="ECO:0000259" key="1">
    <source>
        <dbReference type="Pfam" id="PF00266"/>
    </source>
</evidence>
<sequence>MTTSKEAFLHAVSPDYGYGGAIDGIRAKEYARLEGKCTVYLDHTGTTLYPASTVDAFARNLQEHIYGNPHSRHPSSTLTDGLVDETRLKVLAMCRADPSEYGVVFTANATAALKLCWEMCPLDAASASEFYYLRESHTSVVGLRALADSMKIAAHAIDADDVPAILATKPPPPVDGGEAAMAPSYSLFVYPAQCNYSGRRFPWTWPSLARHRQWLVAVDASAYAATSPIDLSNADAAPDFVALSFYKLFGFPTGLGALIVRKSRMPLLRKAYFGGGTGQLSSVMANTHWQMFRDTLHTRYEDGTVNFLDIIGLGIAIDEHRRIYGSMQAVAAHTHALYQWLYEQMHNLTHENGQHVCRLYIDHEMAHDPAQQGPVITFNLMRADGSPVGYAEVEAIASVNRIHLRTGGFCNPGAAQKWLQLTDADVRRHAEAGHVCWDDQDIIDGQLTGAVRLSLGAMSSYEDVAAWLTFLRQYYVEGMESAHRPAFFTTYRPKLHGPTDNITTAATSVHLSRLTIFPIKSCHGYSIPADTDWPVTAQGLLYDREWMLVRKDTERALTQKQYPILATIRPSISMARQELVVNAPGMDELRLPLQTLAEPSQRTDVRVCGEV</sequence>
<dbReference type="GO" id="GO:0008265">
    <property type="term" value="F:molybdenum cofactor sulfurtransferase activity"/>
    <property type="evidence" value="ECO:0007669"/>
    <property type="project" value="TreeGrafter"/>
</dbReference>
<dbReference type="Pfam" id="PF03476">
    <property type="entry name" value="MOSC_N"/>
    <property type="match status" value="1"/>
</dbReference>
<evidence type="ECO:0000313" key="4">
    <source>
        <dbReference type="Proteomes" id="UP000278143"/>
    </source>
</evidence>
<reference evidence="4" key="1">
    <citation type="journal article" date="2018" name="Nat. Microbiol.">
        <title>Leveraging single-cell genomics to expand the fungal tree of life.</title>
        <authorList>
            <person name="Ahrendt S.R."/>
            <person name="Quandt C.A."/>
            <person name="Ciobanu D."/>
            <person name="Clum A."/>
            <person name="Salamov A."/>
            <person name="Andreopoulos B."/>
            <person name="Cheng J.F."/>
            <person name="Woyke T."/>
            <person name="Pelin A."/>
            <person name="Henrissat B."/>
            <person name="Reynolds N.K."/>
            <person name="Benny G.L."/>
            <person name="Smith M.E."/>
            <person name="James T.Y."/>
            <person name="Grigoriev I.V."/>
        </authorList>
    </citation>
    <scope>NUCLEOTIDE SEQUENCE [LARGE SCALE GENOMIC DNA]</scope>
    <source>
        <strain evidence="4">Benny S71-1</strain>
    </source>
</reference>
<dbReference type="Gene3D" id="3.90.1150.10">
    <property type="entry name" value="Aspartate Aminotransferase, domain 1"/>
    <property type="match status" value="1"/>
</dbReference>
<dbReference type="AlphaFoldDB" id="A0A4P9YXA7"/>
<proteinExistence type="predicted"/>
<dbReference type="Gene3D" id="3.40.640.10">
    <property type="entry name" value="Type I PLP-dependent aspartate aminotransferase-like (Major domain)"/>
    <property type="match status" value="1"/>
</dbReference>
<feature type="domain" description="Aminotransferase class V" evidence="1">
    <location>
        <begin position="39"/>
        <end position="465"/>
    </location>
</feature>
<evidence type="ECO:0000259" key="2">
    <source>
        <dbReference type="Pfam" id="PF03476"/>
    </source>
</evidence>
<dbReference type="InterPro" id="IPR015424">
    <property type="entry name" value="PyrdxlP-dep_Trfase"/>
</dbReference>
<protein>
    <submittedName>
        <fullName evidence="3">Pyridoxal phosphate-dependent transferase</fullName>
    </submittedName>
</protein>
<dbReference type="InterPro" id="IPR015421">
    <property type="entry name" value="PyrdxlP-dep_Trfase_major"/>
</dbReference>
<dbReference type="InterPro" id="IPR015422">
    <property type="entry name" value="PyrdxlP-dep_Trfase_small"/>
</dbReference>
<dbReference type="GO" id="GO:0043545">
    <property type="term" value="P:molybdopterin cofactor metabolic process"/>
    <property type="evidence" value="ECO:0007669"/>
    <property type="project" value="TreeGrafter"/>
</dbReference>
<dbReference type="InterPro" id="IPR005303">
    <property type="entry name" value="MOCOS_middle"/>
</dbReference>
<keyword evidence="3" id="KW-0808">Transferase</keyword>
<dbReference type="PANTHER" id="PTHR14237">
    <property type="entry name" value="MOLYBDOPTERIN COFACTOR SULFURASE MOSC"/>
    <property type="match status" value="1"/>
</dbReference>
<dbReference type="Pfam" id="PF00266">
    <property type="entry name" value="Aminotran_5"/>
    <property type="match status" value="1"/>
</dbReference>
<dbReference type="SUPFAM" id="SSF53383">
    <property type="entry name" value="PLP-dependent transferases"/>
    <property type="match status" value="1"/>
</dbReference>
<gene>
    <name evidence="3" type="ORF">SYNPS1DRAFT_16833</name>
</gene>
<accession>A0A4P9YXA7</accession>
<dbReference type="InterPro" id="IPR000192">
    <property type="entry name" value="Aminotrans_V_dom"/>
</dbReference>
<dbReference type="OrthoDB" id="10264306at2759"/>
<dbReference type="EMBL" id="KZ990090">
    <property type="protein sequence ID" value="RKP24677.1"/>
    <property type="molecule type" value="Genomic_DNA"/>
</dbReference>
<dbReference type="PANTHER" id="PTHR14237:SF80">
    <property type="entry name" value="MOLYBDENUM COFACTOR SULFURASE"/>
    <property type="match status" value="1"/>
</dbReference>
<evidence type="ECO:0000313" key="3">
    <source>
        <dbReference type="EMBL" id="RKP24677.1"/>
    </source>
</evidence>
<organism evidence="3 4">
    <name type="scientific">Syncephalis pseudoplumigaleata</name>
    <dbReference type="NCBI Taxonomy" id="1712513"/>
    <lineage>
        <taxon>Eukaryota</taxon>
        <taxon>Fungi</taxon>
        <taxon>Fungi incertae sedis</taxon>
        <taxon>Zoopagomycota</taxon>
        <taxon>Zoopagomycotina</taxon>
        <taxon>Zoopagomycetes</taxon>
        <taxon>Zoopagales</taxon>
        <taxon>Piptocephalidaceae</taxon>
        <taxon>Syncephalis</taxon>
    </lineage>
</organism>
<feature type="domain" description="Molybdenum cofactor sulfurase middle" evidence="2">
    <location>
        <begin position="510"/>
        <end position="604"/>
    </location>
</feature>
<dbReference type="SUPFAM" id="SSF141673">
    <property type="entry name" value="MOSC N-terminal domain-like"/>
    <property type="match status" value="1"/>
</dbReference>
<dbReference type="Proteomes" id="UP000278143">
    <property type="component" value="Unassembled WGS sequence"/>
</dbReference>
<keyword evidence="4" id="KW-1185">Reference proteome</keyword>
<name>A0A4P9YXA7_9FUNG</name>